<dbReference type="OrthoDB" id="8535528at2"/>
<organism evidence="2 3">
    <name type="scientific">Methylophilus medardicus</name>
    <dbReference type="NCBI Taxonomy" id="2588534"/>
    <lineage>
        <taxon>Bacteria</taxon>
        <taxon>Pseudomonadati</taxon>
        <taxon>Pseudomonadota</taxon>
        <taxon>Betaproteobacteria</taxon>
        <taxon>Nitrosomonadales</taxon>
        <taxon>Methylophilaceae</taxon>
        <taxon>Methylophilus</taxon>
    </lineage>
</organism>
<feature type="transmembrane region" description="Helical" evidence="1">
    <location>
        <begin position="20"/>
        <end position="41"/>
    </location>
</feature>
<accession>A0A5B8CUW1</accession>
<dbReference type="KEGG" id="mmec:FIU01_09230"/>
<proteinExistence type="predicted"/>
<sequence>MNALRWPIPMTLLWLSRRCAWYLGWLPMLLSVSLLIIWLILHQQTIERTAALAALAQDISQLAHAPQRQIQSPPTMKAAALVTQETVAADEKTNLATIWQQLPDFSALSPRMMQIAHLAQQRHIALNVGDYQWQAHQNAGSSQHIQQFDMRFTVQADYTTCRQFILDVLQQYPTMALTGLELRKNETVQPTVDATLTFSVFIRGGLAHGDGV</sequence>
<reference evidence="3" key="1">
    <citation type="journal article" date="2019" name="ISME J.">
        <title>Evolution in action: habitat transition from sediment to the pelagial leads to genome streamlining in Methylophilaceae.</title>
        <authorList>
            <person name="Salcher M."/>
            <person name="Schaefle D."/>
            <person name="Kaspar M."/>
            <person name="Neuenschwander S.M."/>
            <person name="Ghai R."/>
        </authorList>
    </citation>
    <scope>NUCLEOTIDE SEQUENCE [LARGE SCALE GENOMIC DNA]</scope>
    <source>
        <strain evidence="3">MMS-M-51</strain>
    </source>
</reference>
<dbReference type="EMBL" id="CP040946">
    <property type="protein sequence ID" value="QDC44695.1"/>
    <property type="molecule type" value="Genomic_DNA"/>
</dbReference>
<evidence type="ECO:0000256" key="1">
    <source>
        <dbReference type="SAM" id="Phobius"/>
    </source>
</evidence>
<keyword evidence="3" id="KW-1185">Reference proteome</keyword>
<name>A0A5B8CUW1_9PROT</name>
<dbReference type="AlphaFoldDB" id="A0A5B8CUW1"/>
<protein>
    <submittedName>
        <fullName evidence="2">Uncharacterized protein</fullName>
    </submittedName>
</protein>
<keyword evidence="1" id="KW-0472">Membrane</keyword>
<keyword evidence="1" id="KW-1133">Transmembrane helix</keyword>
<gene>
    <name evidence="2" type="ORF">FIU01_09230</name>
</gene>
<dbReference type="Proteomes" id="UP000311008">
    <property type="component" value="Chromosome"/>
</dbReference>
<evidence type="ECO:0000313" key="3">
    <source>
        <dbReference type="Proteomes" id="UP000311008"/>
    </source>
</evidence>
<evidence type="ECO:0000313" key="2">
    <source>
        <dbReference type="EMBL" id="QDC44695.1"/>
    </source>
</evidence>
<dbReference type="RefSeq" id="WP_140004025.1">
    <property type="nucleotide sequence ID" value="NZ_CP040946.1"/>
</dbReference>
<keyword evidence="1" id="KW-0812">Transmembrane</keyword>